<reference evidence="1 2" key="1">
    <citation type="journal article" date="2018" name="Front. Plant Sci.">
        <title>Red Clover (Trifolium pratense) and Zigzag Clover (T. medium) - A Picture of Genomic Similarities and Differences.</title>
        <authorList>
            <person name="Dluhosova J."/>
            <person name="Istvanek J."/>
            <person name="Nedelnik J."/>
            <person name="Repkova J."/>
        </authorList>
    </citation>
    <scope>NUCLEOTIDE SEQUENCE [LARGE SCALE GENOMIC DNA]</scope>
    <source>
        <strain evidence="2">cv. 10/8</strain>
        <tissue evidence="1">Leaf</tissue>
    </source>
</reference>
<accession>A0A392W3Q3</accession>
<feature type="non-terminal residue" evidence="1">
    <location>
        <position position="52"/>
    </location>
</feature>
<dbReference type="Proteomes" id="UP000265520">
    <property type="component" value="Unassembled WGS sequence"/>
</dbReference>
<protein>
    <submittedName>
        <fullName evidence="1">Uncharacterized protein</fullName>
    </submittedName>
</protein>
<dbReference type="EMBL" id="LXQA011382595">
    <property type="protein sequence ID" value="MCI95294.1"/>
    <property type="molecule type" value="Genomic_DNA"/>
</dbReference>
<dbReference type="AlphaFoldDB" id="A0A392W3Q3"/>
<proteinExistence type="predicted"/>
<comment type="caution">
    <text evidence="1">The sequence shown here is derived from an EMBL/GenBank/DDBJ whole genome shotgun (WGS) entry which is preliminary data.</text>
</comment>
<sequence length="52" mass="5788">MKAVVVVDEVEVLGVVIFVECRVTVSSSARRKMRDVSSVEILVTRRINARKG</sequence>
<name>A0A392W3Q3_9FABA</name>
<evidence type="ECO:0000313" key="1">
    <source>
        <dbReference type="EMBL" id="MCI95294.1"/>
    </source>
</evidence>
<organism evidence="1 2">
    <name type="scientific">Trifolium medium</name>
    <dbReference type="NCBI Taxonomy" id="97028"/>
    <lineage>
        <taxon>Eukaryota</taxon>
        <taxon>Viridiplantae</taxon>
        <taxon>Streptophyta</taxon>
        <taxon>Embryophyta</taxon>
        <taxon>Tracheophyta</taxon>
        <taxon>Spermatophyta</taxon>
        <taxon>Magnoliopsida</taxon>
        <taxon>eudicotyledons</taxon>
        <taxon>Gunneridae</taxon>
        <taxon>Pentapetalae</taxon>
        <taxon>rosids</taxon>
        <taxon>fabids</taxon>
        <taxon>Fabales</taxon>
        <taxon>Fabaceae</taxon>
        <taxon>Papilionoideae</taxon>
        <taxon>50 kb inversion clade</taxon>
        <taxon>NPAAA clade</taxon>
        <taxon>Hologalegina</taxon>
        <taxon>IRL clade</taxon>
        <taxon>Trifolieae</taxon>
        <taxon>Trifolium</taxon>
    </lineage>
</organism>
<keyword evidence="2" id="KW-1185">Reference proteome</keyword>
<evidence type="ECO:0000313" key="2">
    <source>
        <dbReference type="Proteomes" id="UP000265520"/>
    </source>
</evidence>